<evidence type="ECO:0000313" key="3">
    <source>
        <dbReference type="Proteomes" id="UP000602087"/>
    </source>
</evidence>
<comment type="caution">
    <text evidence="2">The sequence shown here is derived from an EMBL/GenBank/DDBJ whole genome shotgun (WGS) entry which is preliminary data.</text>
</comment>
<sequence length="190" mass="19640">MNPRDADRPATTTTLTTGPTVPGWVMHLTATVTALAAVLVTTSTTRLDTTTVTLVLAGLLGFAVVGLRRPGWTFTVVAASTVAATSLLLPDTYTWRTPVLVLAVHLLVRTGWFTTNVAPTARIETAVLSTVARPFVATNLVGQALALLAGALTTAAPHPVAALVGGGALVVLAALLLLPGRRHRDRSPLA</sequence>
<gene>
    <name evidence="2" type="ORF">JAV76_14215</name>
</gene>
<evidence type="ECO:0000313" key="2">
    <source>
        <dbReference type="EMBL" id="MBI9116167.1"/>
    </source>
</evidence>
<keyword evidence="1" id="KW-1133">Transmembrane helix</keyword>
<dbReference type="EMBL" id="JAEINH010000018">
    <property type="protein sequence ID" value="MBI9116167.1"/>
    <property type="molecule type" value="Genomic_DNA"/>
</dbReference>
<reference evidence="2" key="1">
    <citation type="submission" date="2020-12" db="EMBL/GenBank/DDBJ databases">
        <title>Sanguibacter suaedae sp. nov., isolated from Suaeda aralocaspica.</title>
        <authorList>
            <person name="Ma Q."/>
        </authorList>
    </citation>
    <scope>NUCLEOTIDE SEQUENCE</scope>
    <source>
        <strain evidence="2">YZGR15</strain>
    </source>
</reference>
<keyword evidence="1" id="KW-0472">Membrane</keyword>
<feature type="transmembrane region" description="Helical" evidence="1">
    <location>
        <begin position="21"/>
        <end position="41"/>
    </location>
</feature>
<keyword evidence="3" id="KW-1185">Reference proteome</keyword>
<feature type="transmembrane region" description="Helical" evidence="1">
    <location>
        <begin position="95"/>
        <end position="114"/>
    </location>
</feature>
<dbReference type="Proteomes" id="UP000602087">
    <property type="component" value="Unassembled WGS sequence"/>
</dbReference>
<feature type="transmembrane region" description="Helical" evidence="1">
    <location>
        <begin position="72"/>
        <end position="89"/>
    </location>
</feature>
<dbReference type="AlphaFoldDB" id="A0A934ID51"/>
<accession>A0A934ID51</accession>
<proteinExistence type="predicted"/>
<feature type="transmembrane region" description="Helical" evidence="1">
    <location>
        <begin position="135"/>
        <end position="154"/>
    </location>
</feature>
<protein>
    <submittedName>
        <fullName evidence="2">Uncharacterized protein</fullName>
    </submittedName>
</protein>
<name>A0A934ID51_9MICO</name>
<feature type="transmembrane region" description="Helical" evidence="1">
    <location>
        <begin position="160"/>
        <end position="178"/>
    </location>
</feature>
<organism evidence="2 3">
    <name type="scientific">Sanguibacter suaedae</name>
    <dbReference type="NCBI Taxonomy" id="2795737"/>
    <lineage>
        <taxon>Bacteria</taxon>
        <taxon>Bacillati</taxon>
        <taxon>Actinomycetota</taxon>
        <taxon>Actinomycetes</taxon>
        <taxon>Micrococcales</taxon>
        <taxon>Sanguibacteraceae</taxon>
        <taxon>Sanguibacter</taxon>
    </lineage>
</organism>
<keyword evidence="1" id="KW-0812">Transmembrane</keyword>
<evidence type="ECO:0000256" key="1">
    <source>
        <dbReference type="SAM" id="Phobius"/>
    </source>
</evidence>
<dbReference type="RefSeq" id="WP_198734736.1">
    <property type="nucleotide sequence ID" value="NZ_JAEINH010000018.1"/>
</dbReference>
<feature type="transmembrane region" description="Helical" evidence="1">
    <location>
        <begin position="47"/>
        <end position="65"/>
    </location>
</feature>